<feature type="binding site" evidence="7">
    <location>
        <position position="38"/>
    </location>
    <ligand>
        <name>NAD(+)</name>
        <dbReference type="ChEBI" id="CHEBI:57540"/>
    </ligand>
</feature>
<evidence type="ECO:0000256" key="3">
    <source>
        <dbReference type="ARBA" id="ARBA00012967"/>
    </source>
</evidence>
<comment type="caution">
    <text evidence="12">The sequence shown here is derived from an EMBL/GenBank/DDBJ whole genome shotgun (WGS) entry which is preliminary data.</text>
</comment>
<comment type="function">
    <text evidence="7">Catalyzes the conversion of lactate to pyruvate.</text>
</comment>
<dbReference type="FunFam" id="3.40.50.720:FF:000018">
    <property type="entry name" value="Malate dehydrogenase"/>
    <property type="match status" value="1"/>
</dbReference>
<dbReference type="GO" id="GO:0006096">
    <property type="term" value="P:glycolytic process"/>
    <property type="evidence" value="ECO:0007669"/>
    <property type="project" value="UniProtKB-UniRule"/>
</dbReference>
<feature type="domain" description="Lactate/malate dehydrogenase C-terminal" evidence="11">
    <location>
        <begin position="143"/>
        <end position="308"/>
    </location>
</feature>
<dbReference type="PIRSF" id="PIRSF000102">
    <property type="entry name" value="Lac_mal_DH"/>
    <property type="match status" value="1"/>
</dbReference>
<dbReference type="NCBIfam" id="NF000824">
    <property type="entry name" value="PRK00066.1"/>
    <property type="match status" value="1"/>
</dbReference>
<dbReference type="PROSITE" id="PS00064">
    <property type="entry name" value="L_LDH"/>
    <property type="match status" value="1"/>
</dbReference>
<reference evidence="12 13" key="1">
    <citation type="submission" date="2019-03" db="EMBL/GenBank/DDBJ databases">
        <title>Genomic Encyclopedia of Type Strains, Phase IV (KMG-IV): sequencing the most valuable type-strain genomes for metagenomic binning, comparative biology and taxonomic classification.</title>
        <authorList>
            <person name="Goeker M."/>
        </authorList>
    </citation>
    <scope>NUCLEOTIDE SEQUENCE [LARGE SCALE GENOMIC DNA]</scope>
    <source>
        <strain evidence="12 13">DSM 24455</strain>
    </source>
</reference>
<name>A0A4R7KRA4_9CLOT</name>
<keyword evidence="7" id="KW-0963">Cytoplasm</keyword>
<feature type="binding site" evidence="7 9">
    <location>
        <begin position="116"/>
        <end position="118"/>
    </location>
    <ligand>
        <name>NAD(+)</name>
        <dbReference type="ChEBI" id="CHEBI:57540"/>
    </ligand>
</feature>
<dbReference type="NCBIfam" id="NF004863">
    <property type="entry name" value="PRK06223.1"/>
    <property type="match status" value="1"/>
</dbReference>
<evidence type="ECO:0000256" key="2">
    <source>
        <dbReference type="ARBA" id="ARBA00006054"/>
    </source>
</evidence>
<organism evidence="12 13">
    <name type="scientific">Fonticella tunisiensis</name>
    <dbReference type="NCBI Taxonomy" id="1096341"/>
    <lineage>
        <taxon>Bacteria</taxon>
        <taxon>Bacillati</taxon>
        <taxon>Bacillota</taxon>
        <taxon>Clostridia</taxon>
        <taxon>Eubacteriales</taxon>
        <taxon>Clostridiaceae</taxon>
        <taxon>Fonticella</taxon>
    </lineage>
</organism>
<dbReference type="NCBIfam" id="TIGR01771">
    <property type="entry name" value="L-LDH-NAD"/>
    <property type="match status" value="1"/>
</dbReference>
<comment type="similarity">
    <text evidence="2 7">Belongs to the LDH/MDH superfamily. LDH family.</text>
</comment>
<feature type="binding site" evidence="7">
    <location>
        <position position="228"/>
    </location>
    <ligand>
        <name>substrate</name>
    </ligand>
</feature>
<evidence type="ECO:0000256" key="4">
    <source>
        <dbReference type="ARBA" id="ARBA00023002"/>
    </source>
</evidence>
<comment type="caution">
    <text evidence="7">Lacks conserved residue(s) required for the propagation of feature annotation.</text>
</comment>
<evidence type="ECO:0000259" key="10">
    <source>
        <dbReference type="Pfam" id="PF00056"/>
    </source>
</evidence>
<dbReference type="InterPro" id="IPR011304">
    <property type="entry name" value="L-lactate_DH"/>
</dbReference>
<feature type="domain" description="Lactate/malate dehydrogenase N-terminal" evidence="10">
    <location>
        <begin position="3"/>
        <end position="140"/>
    </location>
</feature>
<feature type="binding site" evidence="7">
    <location>
        <begin position="118"/>
        <end position="121"/>
    </location>
    <ligand>
        <name>substrate</name>
    </ligand>
</feature>
<sequence length="311" mass="33602">MSKVAIVGSGFVGATSAFTLAASGTVTEIVLIDINRNKAIGDALDISHGVPLMRPVDVYAGDYSDVKGSDIVIITAGANQKPGETRLDLVKKNTAIFKEMIPKLLSVNDKALYLIVTNPVDVLTYVTHKISGLPWGRVLGSGTVLDSSRFRFLLSRHCGIDPRNIHGYIIGEHGDSELAAWSLTNVAGVPFTEYCTICKSKCDANFRRKVVDEVRNAAYKIIENKGATYYAVAMAVRRIVEAITRDEKSILTVSSPLSNIYGVSDVALSVPSIVGKNGVESILELPLDDDEIKAFQKSAEIMANVIKELDI</sequence>
<feature type="active site" description="Proton acceptor" evidence="7 8">
    <location>
        <position position="173"/>
    </location>
</feature>
<dbReference type="InterPro" id="IPR018177">
    <property type="entry name" value="L-lactate_DH_AS"/>
</dbReference>
<dbReference type="PRINTS" id="PR00086">
    <property type="entry name" value="LLDHDRGNASE"/>
</dbReference>
<dbReference type="InterPro" id="IPR001557">
    <property type="entry name" value="L-lactate/malate_DH"/>
</dbReference>
<evidence type="ECO:0000256" key="6">
    <source>
        <dbReference type="ARBA" id="ARBA00049258"/>
    </source>
</evidence>
<dbReference type="Pfam" id="PF02866">
    <property type="entry name" value="Ldh_1_C"/>
    <property type="match status" value="1"/>
</dbReference>
<dbReference type="Proteomes" id="UP000295325">
    <property type="component" value="Unassembled WGS sequence"/>
</dbReference>
<keyword evidence="13" id="KW-1185">Reference proteome</keyword>
<dbReference type="AlphaFoldDB" id="A0A4R7KRA4"/>
<dbReference type="UniPathway" id="UPA00554">
    <property type="reaction ID" value="UER00611"/>
</dbReference>
<dbReference type="EMBL" id="SOAZ01000005">
    <property type="protein sequence ID" value="TDT61873.1"/>
    <property type="molecule type" value="Genomic_DNA"/>
</dbReference>
<keyword evidence="7" id="KW-0021">Allosteric enzyme</keyword>
<dbReference type="InterPro" id="IPR001236">
    <property type="entry name" value="Lactate/malate_DH_N"/>
</dbReference>
<feature type="binding site" evidence="9">
    <location>
        <begin position="8"/>
        <end position="13"/>
    </location>
    <ligand>
        <name>NAD(+)</name>
        <dbReference type="ChEBI" id="CHEBI:57540"/>
    </ligand>
</feature>
<feature type="binding site" evidence="7">
    <location>
        <position position="141"/>
    </location>
    <ligand>
        <name>NAD(+)</name>
        <dbReference type="ChEBI" id="CHEBI:57540"/>
    </ligand>
</feature>
<dbReference type="InterPro" id="IPR015955">
    <property type="entry name" value="Lactate_DH/Glyco_Ohase_4_C"/>
</dbReference>
<dbReference type="GO" id="GO:0004459">
    <property type="term" value="F:L-lactate dehydrogenase (NAD+) activity"/>
    <property type="evidence" value="ECO:0007669"/>
    <property type="project" value="UniProtKB-UniRule"/>
</dbReference>
<feature type="binding site" evidence="7">
    <location>
        <begin position="77"/>
        <end position="78"/>
    </location>
    <ligand>
        <name>NAD(+)</name>
        <dbReference type="ChEBI" id="CHEBI:57540"/>
    </ligand>
</feature>
<feature type="binding site" evidence="7">
    <location>
        <position position="80"/>
    </location>
    <ligand>
        <name>substrate</name>
    </ligand>
</feature>
<evidence type="ECO:0000256" key="7">
    <source>
        <dbReference type="HAMAP-Rule" id="MF_00488"/>
    </source>
</evidence>
<protein>
    <recommendedName>
        <fullName evidence="3 7">L-lactate dehydrogenase</fullName>
        <shortName evidence="7">L-LDH</shortName>
        <ecNumber evidence="3 7">1.1.1.27</ecNumber>
    </recommendedName>
</protein>
<evidence type="ECO:0000256" key="1">
    <source>
        <dbReference type="ARBA" id="ARBA00004843"/>
    </source>
</evidence>
<feature type="binding site" evidence="7">
    <location>
        <position position="151"/>
    </location>
    <ligand>
        <name>beta-D-fructose 1,6-bisphosphate</name>
        <dbReference type="ChEBI" id="CHEBI:32966"/>
        <note>allosteric activator</note>
    </ligand>
</feature>
<gene>
    <name evidence="7" type="primary">ldh</name>
    <name evidence="12" type="ORF">EDD71_10551</name>
</gene>
<feature type="binding site" evidence="7">
    <location>
        <position position="63"/>
    </location>
    <ligand>
        <name>NAD(+)</name>
        <dbReference type="ChEBI" id="CHEBI:57540"/>
    </ligand>
</feature>
<dbReference type="SUPFAM" id="SSF56327">
    <property type="entry name" value="LDH C-terminal domain-like"/>
    <property type="match status" value="1"/>
</dbReference>
<evidence type="ECO:0000256" key="9">
    <source>
        <dbReference type="PIRSR" id="PIRSR000102-3"/>
    </source>
</evidence>
<feature type="modified residue" description="Phosphotyrosine" evidence="7">
    <location>
        <position position="219"/>
    </location>
</feature>
<comment type="pathway">
    <text evidence="1 7">Fermentation; pyruvate fermentation to lactate; (S)-lactate from pyruvate: step 1/1.</text>
</comment>
<feature type="binding site" evidence="7">
    <location>
        <position position="86"/>
    </location>
    <ligand>
        <name>substrate</name>
    </ligand>
</feature>
<dbReference type="Gene3D" id="3.40.50.720">
    <property type="entry name" value="NAD(P)-binding Rossmann-like Domain"/>
    <property type="match status" value="1"/>
</dbReference>
<feature type="binding site" evidence="7 9">
    <location>
        <position position="33"/>
    </location>
    <ligand>
        <name>NAD(+)</name>
        <dbReference type="ChEBI" id="CHEBI:57540"/>
    </ligand>
</feature>
<feature type="binding site" evidence="7">
    <location>
        <position position="12"/>
    </location>
    <ligand>
        <name>NAD(+)</name>
        <dbReference type="ChEBI" id="CHEBI:57540"/>
    </ligand>
</feature>
<dbReference type="GO" id="GO:0006089">
    <property type="term" value="P:lactate metabolic process"/>
    <property type="evidence" value="ECO:0007669"/>
    <property type="project" value="TreeGrafter"/>
</dbReference>
<dbReference type="Pfam" id="PF00056">
    <property type="entry name" value="Ldh_1_N"/>
    <property type="match status" value="1"/>
</dbReference>
<dbReference type="HAMAP" id="MF_00488">
    <property type="entry name" value="Lactate_dehydrog"/>
    <property type="match status" value="1"/>
</dbReference>
<comment type="subunit">
    <text evidence="7">Homotetramer.</text>
</comment>
<feature type="binding site" evidence="9">
    <location>
        <position position="93"/>
    </location>
    <ligand>
        <name>NAD(+)</name>
        <dbReference type="ChEBI" id="CHEBI:57540"/>
    </ligand>
</feature>
<dbReference type="SUPFAM" id="SSF51735">
    <property type="entry name" value="NAD(P)-binding Rossmann-fold domains"/>
    <property type="match status" value="1"/>
</dbReference>
<dbReference type="InterPro" id="IPR036291">
    <property type="entry name" value="NAD(P)-bd_dom_sf"/>
</dbReference>
<evidence type="ECO:0000256" key="5">
    <source>
        <dbReference type="ARBA" id="ARBA00023027"/>
    </source>
</evidence>
<evidence type="ECO:0000259" key="11">
    <source>
        <dbReference type="Pfam" id="PF02866"/>
    </source>
</evidence>
<accession>A0A4R7KRA4</accession>
<dbReference type="GO" id="GO:0005737">
    <property type="term" value="C:cytoplasm"/>
    <property type="evidence" value="ECO:0007669"/>
    <property type="project" value="UniProtKB-SubCell"/>
</dbReference>
<keyword evidence="4 7" id="KW-0560">Oxidoreductase</keyword>
<comment type="catalytic activity">
    <reaction evidence="6 7">
        <text>(S)-lactate + NAD(+) = pyruvate + NADH + H(+)</text>
        <dbReference type="Rhea" id="RHEA:23444"/>
        <dbReference type="ChEBI" id="CHEBI:15361"/>
        <dbReference type="ChEBI" id="CHEBI:15378"/>
        <dbReference type="ChEBI" id="CHEBI:16651"/>
        <dbReference type="ChEBI" id="CHEBI:57540"/>
        <dbReference type="ChEBI" id="CHEBI:57945"/>
        <dbReference type="EC" id="1.1.1.27"/>
    </reaction>
</comment>
<dbReference type="CDD" id="cd05292">
    <property type="entry name" value="LDH_2"/>
    <property type="match status" value="1"/>
</dbReference>
<comment type="subcellular location">
    <subcellularLocation>
        <location evidence="7">Cytoplasm</location>
    </subcellularLocation>
</comment>
<dbReference type="OrthoDB" id="9802969at2"/>
<keyword evidence="7" id="KW-0597">Phosphoprotein</keyword>
<evidence type="ECO:0000313" key="13">
    <source>
        <dbReference type="Proteomes" id="UP000295325"/>
    </source>
</evidence>
<evidence type="ECO:0000256" key="8">
    <source>
        <dbReference type="PIRSR" id="PIRSR000102-1"/>
    </source>
</evidence>
<dbReference type="EC" id="1.1.1.27" evidence="3 7"/>
<comment type="activity regulation">
    <text evidence="7">Allosterically activated by fructose 1,6-bisphosphate (FBP).</text>
</comment>
<dbReference type="PANTHER" id="PTHR43128:SF16">
    <property type="entry name" value="L-LACTATE DEHYDROGENASE"/>
    <property type="match status" value="1"/>
</dbReference>
<dbReference type="Gene3D" id="3.90.110.10">
    <property type="entry name" value="Lactate dehydrogenase/glycoside hydrolase, family 4, C-terminal"/>
    <property type="match status" value="1"/>
</dbReference>
<feature type="binding site" evidence="7">
    <location>
        <position position="166"/>
    </location>
    <ligand>
        <name>beta-D-fructose 1,6-bisphosphate</name>
        <dbReference type="ChEBI" id="CHEBI:32966"/>
        <note>allosteric activator</note>
    </ligand>
</feature>
<feature type="binding site" evidence="7">
    <location>
        <begin position="146"/>
        <end position="149"/>
    </location>
    <ligand>
        <name>substrate</name>
    </ligand>
</feature>
<proteinExistence type="inferred from homology"/>
<keyword evidence="5 7" id="KW-0520">NAD</keyword>
<dbReference type="InterPro" id="IPR022383">
    <property type="entry name" value="Lactate/malate_DH_C"/>
</dbReference>
<dbReference type="RefSeq" id="WP_133627508.1">
    <property type="nucleotide sequence ID" value="NZ_SOAZ01000005.1"/>
</dbReference>
<dbReference type="PANTHER" id="PTHR43128">
    <property type="entry name" value="L-2-HYDROXYCARBOXYLATE DEHYDROGENASE (NAD(P)(+))"/>
    <property type="match status" value="1"/>
</dbReference>
<evidence type="ECO:0000313" key="12">
    <source>
        <dbReference type="EMBL" id="TDT61873.1"/>
    </source>
</evidence>